<feature type="transmembrane region" description="Helical" evidence="1">
    <location>
        <begin position="20"/>
        <end position="37"/>
    </location>
</feature>
<dbReference type="InterPro" id="IPR046366">
    <property type="entry name" value="MPAB"/>
</dbReference>
<dbReference type="PANTHER" id="PTHR36124:SF1">
    <property type="entry name" value="ER-BOUND OXYGENASE MPAB_MPAB'_RUBBER OXYGENASE CATALYTIC DOMAIN-CONTAINING PROTEIN"/>
    <property type="match status" value="1"/>
</dbReference>
<protein>
    <recommendedName>
        <fullName evidence="4">ER-bound oxygenase mpaB/mpaB'/Rubber oxygenase catalytic domain-containing protein</fullName>
    </recommendedName>
</protein>
<name>A0AAV9UA07_9PEZI</name>
<proteinExistence type="predicted"/>
<keyword evidence="1" id="KW-1133">Transmembrane helix</keyword>
<evidence type="ECO:0000313" key="2">
    <source>
        <dbReference type="EMBL" id="KAK6338158.1"/>
    </source>
</evidence>
<evidence type="ECO:0000313" key="3">
    <source>
        <dbReference type="Proteomes" id="UP001375240"/>
    </source>
</evidence>
<keyword evidence="1" id="KW-0812">Transmembrane</keyword>
<comment type="caution">
    <text evidence="2">The sequence shown here is derived from an EMBL/GenBank/DDBJ whole genome shotgun (WGS) entry which is preliminary data.</text>
</comment>
<dbReference type="AlphaFoldDB" id="A0AAV9UA07"/>
<dbReference type="PANTHER" id="PTHR36124">
    <property type="match status" value="1"/>
</dbReference>
<dbReference type="Proteomes" id="UP001375240">
    <property type="component" value="Unassembled WGS sequence"/>
</dbReference>
<sequence length="431" mass="48867">MSNISTMASVLGSIPFDLKSHPFLLCTGVLLPYLLLVRHLRYRRLNNLLKAIERDCGTVRKSSDIPLYHAEAIVRNVGTWDFPKMMRLSLQFALFRTYGIPTISSLLWKTRQLAQRSTAHRRYVDTSVLIIETLSFPLESPRGQLAVERINYLHSRHKGSISNDDLLYTLALFMCQPGVFIDRFEWRKLHPVEKMGLHRFWSQMGVMMGIQGIPDSYEAIYEWANAYETKYMVPAEVNAKVAVATVDILLYFVPGFLHSSALPIIHAICDPRLRASFYWPDPPSYATTLVNALFGFRAFVIRNLFLPRFSPHHGITHDPVDASVPLSQRRYYTSIWETDPWYFKKTYWNTYGPGALLCKFMGWAVPNQEFDSVSGYRIGEMGPKAAIGKGPGNDGCEPGSFLGSGTIISNTTEEFHKKAVEGAGTCPMFVD</sequence>
<accession>A0AAV9UA07</accession>
<gene>
    <name evidence="2" type="ORF">TWF696_001629</name>
</gene>
<dbReference type="GO" id="GO:0016491">
    <property type="term" value="F:oxidoreductase activity"/>
    <property type="evidence" value="ECO:0007669"/>
    <property type="project" value="InterPro"/>
</dbReference>
<keyword evidence="3" id="KW-1185">Reference proteome</keyword>
<reference evidence="2 3" key="1">
    <citation type="submission" date="2019-10" db="EMBL/GenBank/DDBJ databases">
        <authorList>
            <person name="Palmer J.M."/>
        </authorList>
    </citation>
    <scope>NUCLEOTIDE SEQUENCE [LARGE SCALE GENOMIC DNA]</scope>
    <source>
        <strain evidence="2 3">TWF696</strain>
    </source>
</reference>
<dbReference type="EMBL" id="JAVHNQ010000010">
    <property type="protein sequence ID" value="KAK6338158.1"/>
    <property type="molecule type" value="Genomic_DNA"/>
</dbReference>
<keyword evidence="1" id="KW-0472">Membrane</keyword>
<evidence type="ECO:0000256" key="1">
    <source>
        <dbReference type="SAM" id="Phobius"/>
    </source>
</evidence>
<evidence type="ECO:0008006" key="4">
    <source>
        <dbReference type="Google" id="ProtNLM"/>
    </source>
</evidence>
<organism evidence="2 3">
    <name type="scientific">Orbilia brochopaga</name>
    <dbReference type="NCBI Taxonomy" id="3140254"/>
    <lineage>
        <taxon>Eukaryota</taxon>
        <taxon>Fungi</taxon>
        <taxon>Dikarya</taxon>
        <taxon>Ascomycota</taxon>
        <taxon>Pezizomycotina</taxon>
        <taxon>Orbiliomycetes</taxon>
        <taxon>Orbiliales</taxon>
        <taxon>Orbiliaceae</taxon>
        <taxon>Orbilia</taxon>
    </lineage>
</organism>